<dbReference type="Proteomes" id="UP000184375">
    <property type="component" value="Unassembled WGS sequence"/>
</dbReference>
<dbReference type="PANTHER" id="PTHR33376:SF15">
    <property type="entry name" value="BLL6794 PROTEIN"/>
    <property type="match status" value="1"/>
</dbReference>
<dbReference type="InterPro" id="IPR038404">
    <property type="entry name" value="TRAP_DctP_sf"/>
</dbReference>
<sequence length="381" mass="42603">MAENRNNQILTKTLKGGEMMKVRYLRLVAFLLILFIVSSIFTGCGTKKEASSNNNQSTGEKKTVELVMGHPFSAQHPVSQQILIPLAKELEEKSGGRIKLTIHPGGSVTSAATIRDDVVSGAIDIGWTLQGYTPGKYPITDLLELPFMFDSTLQASYVLWNLYKRSPEFQQEYGDVVVLGLWVTDPSEFLTKKPVKKPDDLKGMRIRVGGPSREAMIKKLGGTPLVIPMPDVYDAMQRGIIDGDCNGPSVVESYKLHEVIKYATRGLRAFHSAQVIFMNKDKWNSLSPEDQKLLESLTGEVIYKKATEIYNAGYEKGMNMAVKSNVVITEITPEQRKEWMEKTKDLINEWLNAANQKGIPGQKILDLVNQLKEEFNSTQKS</sequence>
<dbReference type="Pfam" id="PF03480">
    <property type="entry name" value="DctP"/>
    <property type="match status" value="1"/>
</dbReference>
<name>A0A1M7IAH5_9FIRM</name>
<organism evidence="2 3">
    <name type="scientific">Caldanaerovirga acetigignens</name>
    <dbReference type="NCBI Taxonomy" id="447595"/>
    <lineage>
        <taxon>Bacteria</taxon>
        <taxon>Bacillati</taxon>
        <taxon>Bacillota</taxon>
        <taxon>Clostridia</taxon>
        <taxon>Thermosediminibacterales</taxon>
        <taxon>Thermosediminibacteraceae</taxon>
        <taxon>Caldanaerovirga</taxon>
    </lineage>
</organism>
<protein>
    <submittedName>
        <fullName evidence="2">TRAP-type C4-dicarboxylate transport system, substrate-binding protein</fullName>
    </submittedName>
</protein>
<dbReference type="GO" id="GO:0055085">
    <property type="term" value="P:transmembrane transport"/>
    <property type="evidence" value="ECO:0007669"/>
    <property type="project" value="InterPro"/>
</dbReference>
<dbReference type="CDD" id="cd13665">
    <property type="entry name" value="PBP2_TRAP_Dctp3_4"/>
    <property type="match status" value="1"/>
</dbReference>
<evidence type="ECO:0000313" key="3">
    <source>
        <dbReference type="Proteomes" id="UP000184375"/>
    </source>
</evidence>
<dbReference type="AlphaFoldDB" id="A0A1M7IAH5"/>
<evidence type="ECO:0000313" key="2">
    <source>
        <dbReference type="EMBL" id="SHM37467.1"/>
    </source>
</evidence>
<accession>A0A1M7IAH5</accession>
<keyword evidence="1" id="KW-0732">Signal</keyword>
<proteinExistence type="predicted"/>
<dbReference type="NCBIfam" id="NF037995">
    <property type="entry name" value="TRAP_S1"/>
    <property type="match status" value="1"/>
</dbReference>
<dbReference type="PANTHER" id="PTHR33376">
    <property type="match status" value="1"/>
</dbReference>
<dbReference type="STRING" id="447595.SAMN05660826_00899"/>
<evidence type="ECO:0000256" key="1">
    <source>
        <dbReference type="ARBA" id="ARBA00022729"/>
    </source>
</evidence>
<dbReference type="Gene3D" id="3.40.190.170">
    <property type="entry name" value="Bacterial extracellular solute-binding protein, family 7"/>
    <property type="match status" value="1"/>
</dbReference>
<reference evidence="3" key="1">
    <citation type="submission" date="2016-11" db="EMBL/GenBank/DDBJ databases">
        <authorList>
            <person name="Varghese N."/>
            <person name="Submissions S."/>
        </authorList>
    </citation>
    <scope>NUCLEOTIDE SEQUENCE [LARGE SCALE GENOMIC DNA]</scope>
    <source>
        <strain evidence="3">DSM 18802</strain>
    </source>
</reference>
<gene>
    <name evidence="2" type="ORF">SAMN05660826_00899</name>
</gene>
<keyword evidence="3" id="KW-1185">Reference proteome</keyword>
<dbReference type="EMBL" id="FRCR01000004">
    <property type="protein sequence ID" value="SHM37467.1"/>
    <property type="molecule type" value="Genomic_DNA"/>
</dbReference>
<dbReference type="InterPro" id="IPR018389">
    <property type="entry name" value="DctP_fam"/>
</dbReference>